<dbReference type="PROSITE" id="PS50987">
    <property type="entry name" value="HTH_ARSR_2"/>
    <property type="match status" value="1"/>
</dbReference>
<dbReference type="CDD" id="cd00090">
    <property type="entry name" value="HTH_ARSR"/>
    <property type="match status" value="1"/>
</dbReference>
<accession>A0A2M8ITU6</accession>
<dbReference type="GO" id="GO:0010288">
    <property type="term" value="P:response to lead ion"/>
    <property type="evidence" value="ECO:0007669"/>
    <property type="project" value="TreeGrafter"/>
</dbReference>
<feature type="non-terminal residue" evidence="2">
    <location>
        <position position="1"/>
    </location>
</feature>
<evidence type="ECO:0000313" key="2">
    <source>
        <dbReference type="EMBL" id="PJE33943.1"/>
    </source>
</evidence>
<dbReference type="GO" id="GO:0003677">
    <property type="term" value="F:DNA binding"/>
    <property type="evidence" value="ECO:0007669"/>
    <property type="project" value="TreeGrafter"/>
</dbReference>
<dbReference type="InterPro" id="IPR052543">
    <property type="entry name" value="HTH_Metal-responsive_Reg"/>
</dbReference>
<dbReference type="Proteomes" id="UP000231553">
    <property type="component" value="Unassembled WGS sequence"/>
</dbReference>
<comment type="caution">
    <text evidence="2">The sequence shown here is derived from an EMBL/GenBank/DDBJ whole genome shotgun (WGS) entry which is preliminary data.</text>
</comment>
<dbReference type="AlphaFoldDB" id="A0A2M8ITU6"/>
<name>A0A2M8ITU6_9RHOB</name>
<evidence type="ECO:0000313" key="3">
    <source>
        <dbReference type="Proteomes" id="UP000231553"/>
    </source>
</evidence>
<dbReference type="InterPro" id="IPR001845">
    <property type="entry name" value="HTH_ArsR_DNA-bd_dom"/>
</dbReference>
<dbReference type="Gene3D" id="1.10.10.10">
    <property type="entry name" value="Winged helix-like DNA-binding domain superfamily/Winged helix DNA-binding domain"/>
    <property type="match status" value="1"/>
</dbReference>
<dbReference type="PANTHER" id="PTHR39168">
    <property type="entry name" value="TRANSCRIPTIONAL REGULATOR-RELATED"/>
    <property type="match status" value="1"/>
</dbReference>
<dbReference type="GO" id="GO:0032791">
    <property type="term" value="F:lead ion binding"/>
    <property type="evidence" value="ECO:0007669"/>
    <property type="project" value="TreeGrafter"/>
</dbReference>
<keyword evidence="3" id="KW-1185">Reference proteome</keyword>
<proteinExistence type="predicted"/>
<dbReference type="SUPFAM" id="SSF46785">
    <property type="entry name" value="Winged helix' DNA-binding domain"/>
    <property type="match status" value="1"/>
</dbReference>
<gene>
    <name evidence="2" type="ORF">CVM52_24845</name>
</gene>
<sequence length="53" mass="5806">APSTVSEHLARLVTSGLLTVRADGRKRYYRLADAEVGALLAAIRALADRLDRR</sequence>
<dbReference type="GO" id="GO:0003700">
    <property type="term" value="F:DNA-binding transcription factor activity"/>
    <property type="evidence" value="ECO:0007669"/>
    <property type="project" value="InterPro"/>
</dbReference>
<evidence type="ECO:0000259" key="1">
    <source>
        <dbReference type="PROSITE" id="PS50987"/>
    </source>
</evidence>
<dbReference type="GO" id="GO:0046686">
    <property type="term" value="P:response to cadmium ion"/>
    <property type="evidence" value="ECO:0007669"/>
    <property type="project" value="TreeGrafter"/>
</dbReference>
<feature type="domain" description="HTH arsR-type" evidence="1">
    <location>
        <begin position="1"/>
        <end position="51"/>
    </location>
</feature>
<dbReference type="InterPro" id="IPR036388">
    <property type="entry name" value="WH-like_DNA-bd_sf"/>
</dbReference>
<dbReference type="InterPro" id="IPR011991">
    <property type="entry name" value="ArsR-like_HTH"/>
</dbReference>
<protein>
    <submittedName>
        <fullName evidence="2">Transcriptional regulator</fullName>
    </submittedName>
</protein>
<dbReference type="InterPro" id="IPR036390">
    <property type="entry name" value="WH_DNA-bd_sf"/>
</dbReference>
<dbReference type="EMBL" id="PGTB01000275">
    <property type="protein sequence ID" value="PJE33943.1"/>
    <property type="molecule type" value="Genomic_DNA"/>
</dbReference>
<reference evidence="2 3" key="1">
    <citation type="journal article" date="2018" name="Int. J. Syst. Evol. Microbiol.">
        <title>Pseudooceanicola lipolyticus sp. nov., a marine alphaproteobacterium, reclassification of Oceanicola flagellatus as Pseudooceanicola flagellatus comb. nov. and emended description of the genus Pseudooceanicola.</title>
        <authorList>
            <person name="Huang M.-M."/>
            <person name="Guo L.-L."/>
            <person name="Wu Y.-H."/>
            <person name="Lai Q.-L."/>
            <person name="Shao Z.-Z."/>
            <person name="Wang C.-S."/>
            <person name="Wu M."/>
            <person name="Xu X.-W."/>
        </authorList>
    </citation>
    <scope>NUCLEOTIDE SEQUENCE [LARGE SCALE GENOMIC DNA]</scope>
    <source>
        <strain evidence="2 3">157</strain>
    </source>
</reference>
<dbReference type="PANTHER" id="PTHR39168:SF1">
    <property type="entry name" value="TRANSCRIPTIONAL REGULATORY PROTEIN"/>
    <property type="match status" value="1"/>
</dbReference>
<organism evidence="2 3">
    <name type="scientific">Pseudooceanicola lipolyticus</name>
    <dbReference type="NCBI Taxonomy" id="2029104"/>
    <lineage>
        <taxon>Bacteria</taxon>
        <taxon>Pseudomonadati</taxon>
        <taxon>Pseudomonadota</taxon>
        <taxon>Alphaproteobacteria</taxon>
        <taxon>Rhodobacterales</taxon>
        <taxon>Paracoccaceae</taxon>
        <taxon>Pseudooceanicola</taxon>
    </lineage>
</organism>
<dbReference type="GO" id="GO:0097063">
    <property type="term" value="F:cadmium ion sensor activity"/>
    <property type="evidence" value="ECO:0007669"/>
    <property type="project" value="TreeGrafter"/>
</dbReference>